<dbReference type="Proteomes" id="UP000827872">
    <property type="component" value="Linkage Group LG15"/>
</dbReference>
<proteinExistence type="predicted"/>
<gene>
    <name evidence="1" type="ORF">K3G42_000968</name>
</gene>
<sequence>MDPQTTPAERGFEAANVSAWQEVDERLRSTIQTLQKNMEEVVRRLSRLESLASLQEPSHPPAHLTPPTLLFLLAWPLIVQWLLGRFQSWKR</sequence>
<name>A0ACB8ETM4_9SAUR</name>
<evidence type="ECO:0000313" key="1">
    <source>
        <dbReference type="EMBL" id="KAH7996098.1"/>
    </source>
</evidence>
<dbReference type="EMBL" id="CM037628">
    <property type="protein sequence ID" value="KAH7996098.1"/>
    <property type="molecule type" value="Genomic_DNA"/>
</dbReference>
<reference evidence="1" key="1">
    <citation type="submission" date="2021-08" db="EMBL/GenBank/DDBJ databases">
        <title>The first chromosome-level gecko genome reveals the dynamic sex chromosomes of Neotropical dwarf geckos (Sphaerodactylidae: Sphaerodactylus).</title>
        <authorList>
            <person name="Pinto B.J."/>
            <person name="Keating S.E."/>
            <person name="Gamble T."/>
        </authorList>
    </citation>
    <scope>NUCLEOTIDE SEQUENCE</scope>
    <source>
        <strain evidence="1">TG3544</strain>
    </source>
</reference>
<evidence type="ECO:0000313" key="2">
    <source>
        <dbReference type="Proteomes" id="UP000827872"/>
    </source>
</evidence>
<comment type="caution">
    <text evidence="1">The sequence shown here is derived from an EMBL/GenBank/DDBJ whole genome shotgun (WGS) entry which is preliminary data.</text>
</comment>
<accession>A0ACB8ETM4</accession>
<organism evidence="1 2">
    <name type="scientific">Sphaerodactylus townsendi</name>
    <dbReference type="NCBI Taxonomy" id="933632"/>
    <lineage>
        <taxon>Eukaryota</taxon>
        <taxon>Metazoa</taxon>
        <taxon>Chordata</taxon>
        <taxon>Craniata</taxon>
        <taxon>Vertebrata</taxon>
        <taxon>Euteleostomi</taxon>
        <taxon>Lepidosauria</taxon>
        <taxon>Squamata</taxon>
        <taxon>Bifurcata</taxon>
        <taxon>Gekkota</taxon>
        <taxon>Sphaerodactylidae</taxon>
        <taxon>Sphaerodactylus</taxon>
    </lineage>
</organism>
<keyword evidence="2" id="KW-1185">Reference proteome</keyword>
<protein>
    <submittedName>
        <fullName evidence="1">Uncharacterized protein</fullName>
    </submittedName>
</protein>